<dbReference type="SUPFAM" id="SSF102405">
    <property type="entry name" value="MCP/YpsA-like"/>
    <property type="match status" value="1"/>
</dbReference>
<dbReference type="STRING" id="317025.Tcr_0194"/>
<dbReference type="InterPro" id="IPR003488">
    <property type="entry name" value="DprA"/>
</dbReference>
<organism evidence="4">
    <name type="scientific">Hydrogenovibrio crunogenus (strain DSM 25203 / XCL-2)</name>
    <name type="common">Thiomicrospira crunogena</name>
    <dbReference type="NCBI Taxonomy" id="317025"/>
    <lineage>
        <taxon>Bacteria</taxon>
        <taxon>Pseudomonadati</taxon>
        <taxon>Pseudomonadota</taxon>
        <taxon>Gammaproteobacteria</taxon>
        <taxon>Thiotrichales</taxon>
        <taxon>Piscirickettsiaceae</taxon>
        <taxon>Hydrogenovibrio</taxon>
    </lineage>
</organism>
<dbReference type="eggNOG" id="COG0758">
    <property type="taxonomic scope" value="Bacteria"/>
</dbReference>
<dbReference type="InterPro" id="IPR036388">
    <property type="entry name" value="WH-like_DNA-bd_sf"/>
</dbReference>
<dbReference type="Gene3D" id="3.40.50.450">
    <property type="match status" value="1"/>
</dbReference>
<evidence type="ECO:0000256" key="1">
    <source>
        <dbReference type="ARBA" id="ARBA00006525"/>
    </source>
</evidence>
<evidence type="ECO:0000259" key="3">
    <source>
        <dbReference type="Pfam" id="PF17782"/>
    </source>
</evidence>
<dbReference type="PANTHER" id="PTHR43022:SF1">
    <property type="entry name" value="PROTEIN SMF"/>
    <property type="match status" value="1"/>
</dbReference>
<dbReference type="KEGG" id="tcx:Tcr_0194"/>
<dbReference type="Gene3D" id="1.10.10.10">
    <property type="entry name" value="Winged helix-like DNA-binding domain superfamily/Winged helix DNA-binding domain"/>
    <property type="match status" value="1"/>
</dbReference>
<accession>Q31J83</accession>
<comment type="similarity">
    <text evidence="1">Belongs to the DprA/Smf family.</text>
</comment>
<dbReference type="EMBL" id="CP000109">
    <property type="protein sequence ID" value="ABB40790.1"/>
    <property type="molecule type" value="Genomic_DNA"/>
</dbReference>
<dbReference type="InterPro" id="IPR041614">
    <property type="entry name" value="DprA_WH"/>
</dbReference>
<feature type="domain" description="DprA winged helix" evidence="3">
    <location>
        <begin position="319"/>
        <end position="370"/>
    </location>
</feature>
<dbReference type="NCBIfam" id="TIGR00732">
    <property type="entry name" value="dprA"/>
    <property type="match status" value="1"/>
</dbReference>
<dbReference type="PANTHER" id="PTHR43022">
    <property type="entry name" value="PROTEIN SMF"/>
    <property type="match status" value="1"/>
</dbReference>
<dbReference type="Pfam" id="PF17782">
    <property type="entry name" value="WHD_DprA"/>
    <property type="match status" value="1"/>
</dbReference>
<dbReference type="HOGENOM" id="CLU_029601_1_1_6"/>
<dbReference type="GO" id="GO:0009294">
    <property type="term" value="P:DNA-mediated transformation"/>
    <property type="evidence" value="ECO:0007669"/>
    <property type="project" value="InterPro"/>
</dbReference>
<feature type="domain" description="Smf/DprA SLOG" evidence="2">
    <location>
        <begin position="81"/>
        <end position="297"/>
    </location>
</feature>
<evidence type="ECO:0000313" key="4">
    <source>
        <dbReference type="EMBL" id="ABB40790.1"/>
    </source>
</evidence>
<dbReference type="InterPro" id="IPR057666">
    <property type="entry name" value="DrpA_SLOG"/>
</dbReference>
<dbReference type="AlphaFoldDB" id="Q31J83"/>
<dbReference type="OrthoDB" id="9785707at2"/>
<gene>
    <name evidence="4" type="ordered locus">Tcr_0194</name>
</gene>
<reference evidence="4" key="1">
    <citation type="submission" date="2006-07" db="EMBL/GenBank/DDBJ databases">
        <title>Complete sequence of Thiomicrospira crunogena XCL-2.</title>
        <authorList>
            <consortium name="US DOE Joint Genome Institute"/>
            <person name="Copeland A."/>
            <person name="Lucas S."/>
            <person name="Lapidus A."/>
            <person name="Barry K."/>
            <person name="Detter J.C."/>
            <person name="Glavina del Rio T."/>
            <person name="Hammon N."/>
            <person name="Israni S."/>
            <person name="Dalin E."/>
            <person name="Tice H."/>
            <person name="Pitluck S."/>
            <person name="Chain P."/>
            <person name="Malfatti S."/>
            <person name="Shin M."/>
            <person name="Vergez L."/>
            <person name="Schmutz J."/>
            <person name="Larimer F."/>
            <person name="Land M."/>
            <person name="Hauser L."/>
            <person name="Kyrpides N."/>
            <person name="Lykidis A."/>
            <person name="Scott K.M."/>
            <person name="Sievert S."/>
            <person name="Kerfeld C."/>
            <person name="Freyermuth S."/>
            <person name="Dobrinski K."/>
            <person name="Boller A."/>
            <person name="Fitzpatrick K."/>
            <person name="Thoma P."/>
            <person name="Moore J."/>
            <person name="Richardson P."/>
        </authorList>
    </citation>
    <scope>NUCLEOTIDE SEQUENCE</scope>
    <source>
        <strain evidence="4">XCL-2</strain>
    </source>
</reference>
<sequence length="377" mass="40869">MSDLDNLHDWLLLHFARVNAKQLPQITSYFGSISQAMAASQASWQSSQLLKPKQLERLFDPDNDVLVSEAVAWSQQPEQTILTLEDAVYPELLKRISDPPILLYVRGDVSLLSEPQLAIVGSRNASKQGRLTAMDFAQYLASVGLTITSGLASGIDKAAHEGALQAGASNSKTAQGTTLAVVATGLDRVYPAANRELARQIADRGALVSEYPLGTKPMAHFFPQRNRIISGLSVGTLVVEAALKSGSLITARTALEQDREVFAVPGSINNPQAKGCHQLIRQGAKLVESGQDILEELSVILQLSLNEPSKGQGSSPTKKDKEAPGDLLRYIEFEPIGLDELVVLSKLPVSDIQSQLMMLELEGRIEALSAGRWRRLN</sequence>
<name>Q31J83_HYDCU</name>
<evidence type="ECO:0000259" key="2">
    <source>
        <dbReference type="Pfam" id="PF02481"/>
    </source>
</evidence>
<proteinExistence type="inferred from homology"/>
<dbReference type="Pfam" id="PF02481">
    <property type="entry name" value="DNA_processg_A"/>
    <property type="match status" value="1"/>
</dbReference>
<protein>
    <submittedName>
        <fullName evidence="4">DNA protecting protein DprA</fullName>
    </submittedName>
</protein>